<dbReference type="RefSeq" id="WP_303549923.1">
    <property type="nucleotide sequence ID" value="NZ_JAUOPG010000004.1"/>
</dbReference>
<sequence>MRLNRLFWKIFLAVWLTSLSVIIVTVIVIGEVAERNSARRMNEYRATEMAQIIIERLEAGAVYNPDAMEDKPAVDFGVPPPPPNFFDDRDRPVNGKRNRAPLPLLIYNDKGNLVYGRENKQVFANSLKFSITADTGKYRVIVPSGKVSNSVNRLLGLLFSFQSVFILIGSLVASLLLSFVVVRPVNRLRRHVQQFHNGDHLMQIEPALLGRGDEIGELAREFDVMAGYVERMLQGQQRLFEDVSHELRAPLARLQAASGLAEQKLGTDDKIVNRMNMECERLSRLIDEMLSLARLDHIDARQGTFDVVEQIRSEIDDVSFSQPDRPVKLLIANKGDSKSHWVGLGNGELFSRALGNVVGNILKHTEPDCRVDIEVSIPKAHRISVVITDYGTGVPEDTLSSLFEPFYRQNQRTKGYGLGLSIAKRAAERLGGYILAENVEGKGLSVTIEVPSR</sequence>
<name>A0AAW7XHI2_9GAMM</name>
<feature type="domain" description="HAMP" evidence="13">
    <location>
        <begin position="179"/>
        <end position="234"/>
    </location>
</feature>
<evidence type="ECO:0000256" key="6">
    <source>
        <dbReference type="ARBA" id="ARBA00022692"/>
    </source>
</evidence>
<dbReference type="InterPro" id="IPR005467">
    <property type="entry name" value="His_kinase_dom"/>
</dbReference>
<evidence type="ECO:0000256" key="4">
    <source>
        <dbReference type="ARBA" id="ARBA00022553"/>
    </source>
</evidence>
<dbReference type="PANTHER" id="PTHR45436">
    <property type="entry name" value="SENSOR HISTIDINE KINASE YKOH"/>
    <property type="match status" value="1"/>
</dbReference>
<evidence type="ECO:0000256" key="1">
    <source>
        <dbReference type="ARBA" id="ARBA00000085"/>
    </source>
</evidence>
<dbReference type="InterPro" id="IPR004358">
    <property type="entry name" value="Sig_transdc_His_kin-like_C"/>
</dbReference>
<evidence type="ECO:0000256" key="11">
    <source>
        <dbReference type="SAM" id="Phobius"/>
    </source>
</evidence>
<dbReference type="EC" id="2.7.13.3" evidence="3"/>
<evidence type="ECO:0000256" key="9">
    <source>
        <dbReference type="ARBA" id="ARBA00023012"/>
    </source>
</evidence>
<keyword evidence="6 11" id="KW-0812">Transmembrane</keyword>
<dbReference type="CDD" id="cd00082">
    <property type="entry name" value="HisKA"/>
    <property type="match status" value="1"/>
</dbReference>
<gene>
    <name evidence="14" type="ORF">Q4490_08570</name>
</gene>
<feature type="transmembrane region" description="Helical" evidence="11">
    <location>
        <begin position="6"/>
        <end position="30"/>
    </location>
</feature>
<evidence type="ECO:0000259" key="12">
    <source>
        <dbReference type="PROSITE" id="PS50109"/>
    </source>
</evidence>
<dbReference type="SUPFAM" id="SSF158472">
    <property type="entry name" value="HAMP domain-like"/>
    <property type="match status" value="1"/>
</dbReference>
<feature type="domain" description="Histidine kinase" evidence="12">
    <location>
        <begin position="242"/>
        <end position="453"/>
    </location>
</feature>
<dbReference type="Gene3D" id="6.10.340.10">
    <property type="match status" value="1"/>
</dbReference>
<feature type="transmembrane region" description="Helical" evidence="11">
    <location>
        <begin position="154"/>
        <end position="182"/>
    </location>
</feature>
<evidence type="ECO:0000256" key="5">
    <source>
        <dbReference type="ARBA" id="ARBA00022679"/>
    </source>
</evidence>
<dbReference type="PROSITE" id="PS50885">
    <property type="entry name" value="HAMP"/>
    <property type="match status" value="1"/>
</dbReference>
<protein>
    <recommendedName>
        <fullName evidence="3">histidine kinase</fullName>
        <ecNumber evidence="3">2.7.13.3</ecNumber>
    </recommendedName>
</protein>
<dbReference type="SUPFAM" id="SSF55874">
    <property type="entry name" value="ATPase domain of HSP90 chaperone/DNA topoisomerase II/histidine kinase"/>
    <property type="match status" value="1"/>
</dbReference>
<dbReference type="Pfam" id="PF00672">
    <property type="entry name" value="HAMP"/>
    <property type="match status" value="1"/>
</dbReference>
<dbReference type="Gene3D" id="1.10.287.130">
    <property type="match status" value="1"/>
</dbReference>
<keyword evidence="4" id="KW-0597">Phosphoprotein</keyword>
<evidence type="ECO:0000256" key="3">
    <source>
        <dbReference type="ARBA" id="ARBA00012438"/>
    </source>
</evidence>
<dbReference type="InterPro" id="IPR050428">
    <property type="entry name" value="TCS_sensor_his_kinase"/>
</dbReference>
<evidence type="ECO:0000256" key="7">
    <source>
        <dbReference type="ARBA" id="ARBA00022777"/>
    </source>
</evidence>
<dbReference type="CDD" id="cd06225">
    <property type="entry name" value="HAMP"/>
    <property type="match status" value="1"/>
</dbReference>
<dbReference type="Gene3D" id="3.30.565.10">
    <property type="entry name" value="Histidine kinase-like ATPase, C-terminal domain"/>
    <property type="match status" value="1"/>
</dbReference>
<keyword evidence="7 14" id="KW-0418">Kinase</keyword>
<dbReference type="InterPro" id="IPR003660">
    <property type="entry name" value="HAMP_dom"/>
</dbReference>
<evidence type="ECO:0000313" key="15">
    <source>
        <dbReference type="Proteomes" id="UP001169862"/>
    </source>
</evidence>
<evidence type="ECO:0000256" key="2">
    <source>
        <dbReference type="ARBA" id="ARBA00004370"/>
    </source>
</evidence>
<dbReference type="InterPro" id="IPR003594">
    <property type="entry name" value="HATPase_dom"/>
</dbReference>
<evidence type="ECO:0000259" key="13">
    <source>
        <dbReference type="PROSITE" id="PS50885"/>
    </source>
</evidence>
<comment type="catalytic activity">
    <reaction evidence="1">
        <text>ATP + protein L-histidine = ADP + protein N-phospho-L-histidine.</text>
        <dbReference type="EC" id="2.7.13.3"/>
    </reaction>
</comment>
<keyword evidence="8 11" id="KW-1133">Transmembrane helix</keyword>
<dbReference type="AlphaFoldDB" id="A0AAW7XHI2"/>
<keyword evidence="9" id="KW-0902">Two-component regulatory system</keyword>
<dbReference type="InterPro" id="IPR003661">
    <property type="entry name" value="HisK_dim/P_dom"/>
</dbReference>
<dbReference type="Pfam" id="PF02518">
    <property type="entry name" value="HATPase_c"/>
    <property type="match status" value="1"/>
</dbReference>
<keyword evidence="5" id="KW-0808">Transferase</keyword>
<organism evidence="14 15">
    <name type="scientific">Neptunomonas phycophila</name>
    <dbReference type="NCBI Taxonomy" id="1572645"/>
    <lineage>
        <taxon>Bacteria</taxon>
        <taxon>Pseudomonadati</taxon>
        <taxon>Pseudomonadota</taxon>
        <taxon>Gammaproteobacteria</taxon>
        <taxon>Oceanospirillales</taxon>
        <taxon>Oceanospirillaceae</taxon>
        <taxon>Neptunomonas</taxon>
    </lineage>
</organism>
<reference evidence="14" key="1">
    <citation type="submission" date="2023-07" db="EMBL/GenBank/DDBJ databases">
        <title>Genome content predicts the carbon catabolic preferences of heterotrophic bacteria.</title>
        <authorList>
            <person name="Gralka M."/>
        </authorList>
    </citation>
    <scope>NUCLEOTIDE SEQUENCE</scope>
    <source>
        <strain evidence="14">I2M16</strain>
    </source>
</reference>
<evidence type="ECO:0000256" key="10">
    <source>
        <dbReference type="ARBA" id="ARBA00023136"/>
    </source>
</evidence>
<comment type="caution">
    <text evidence="14">The sequence shown here is derived from an EMBL/GenBank/DDBJ whole genome shotgun (WGS) entry which is preliminary data.</text>
</comment>
<dbReference type="GO" id="GO:0000155">
    <property type="term" value="F:phosphorelay sensor kinase activity"/>
    <property type="evidence" value="ECO:0007669"/>
    <property type="project" value="InterPro"/>
</dbReference>
<dbReference type="Proteomes" id="UP001169862">
    <property type="component" value="Unassembled WGS sequence"/>
</dbReference>
<dbReference type="PROSITE" id="PS50109">
    <property type="entry name" value="HIS_KIN"/>
    <property type="match status" value="1"/>
</dbReference>
<dbReference type="InterPro" id="IPR036890">
    <property type="entry name" value="HATPase_C_sf"/>
</dbReference>
<dbReference type="EMBL" id="JAUOPG010000004">
    <property type="protein sequence ID" value="MDO6453617.1"/>
    <property type="molecule type" value="Genomic_DNA"/>
</dbReference>
<keyword evidence="10 11" id="KW-0472">Membrane</keyword>
<dbReference type="Pfam" id="PF00512">
    <property type="entry name" value="HisKA"/>
    <property type="match status" value="1"/>
</dbReference>
<dbReference type="PRINTS" id="PR00344">
    <property type="entry name" value="BCTRLSENSOR"/>
</dbReference>
<dbReference type="InterPro" id="IPR036097">
    <property type="entry name" value="HisK_dim/P_sf"/>
</dbReference>
<dbReference type="SMART" id="SM00387">
    <property type="entry name" value="HATPase_c"/>
    <property type="match status" value="1"/>
</dbReference>
<dbReference type="SUPFAM" id="SSF47384">
    <property type="entry name" value="Homodimeric domain of signal transducing histidine kinase"/>
    <property type="match status" value="1"/>
</dbReference>
<dbReference type="PANTHER" id="PTHR45436:SF5">
    <property type="entry name" value="SENSOR HISTIDINE KINASE TRCS"/>
    <property type="match status" value="1"/>
</dbReference>
<evidence type="ECO:0000313" key="14">
    <source>
        <dbReference type="EMBL" id="MDO6453617.1"/>
    </source>
</evidence>
<evidence type="ECO:0000256" key="8">
    <source>
        <dbReference type="ARBA" id="ARBA00022989"/>
    </source>
</evidence>
<proteinExistence type="predicted"/>
<comment type="subcellular location">
    <subcellularLocation>
        <location evidence="2">Membrane</location>
    </subcellularLocation>
</comment>
<dbReference type="SMART" id="SM00388">
    <property type="entry name" value="HisKA"/>
    <property type="match status" value="1"/>
</dbReference>
<dbReference type="SMART" id="SM00304">
    <property type="entry name" value="HAMP"/>
    <property type="match status" value="1"/>
</dbReference>
<accession>A0AAW7XHI2</accession>
<dbReference type="GO" id="GO:0016020">
    <property type="term" value="C:membrane"/>
    <property type="evidence" value="ECO:0007669"/>
    <property type="project" value="UniProtKB-SubCell"/>
</dbReference>